<feature type="domain" description="Beta-galactosidase trimerisation" evidence="12">
    <location>
        <begin position="389"/>
        <end position="605"/>
    </location>
</feature>
<evidence type="ECO:0000256" key="8">
    <source>
        <dbReference type="PIRNR" id="PIRNR001084"/>
    </source>
</evidence>
<evidence type="ECO:0000313" key="14">
    <source>
        <dbReference type="Proteomes" id="UP001218638"/>
    </source>
</evidence>
<evidence type="ECO:0000256" key="9">
    <source>
        <dbReference type="PIRSR" id="PIRSR001084-1"/>
    </source>
</evidence>
<evidence type="ECO:0000313" key="13">
    <source>
        <dbReference type="EMBL" id="WED64200.1"/>
    </source>
</evidence>
<keyword evidence="14" id="KW-1185">Reference proteome</keyword>
<dbReference type="AlphaFoldDB" id="A0AAE9ZS29"/>
<evidence type="ECO:0000256" key="7">
    <source>
        <dbReference type="ARBA" id="ARBA00023295"/>
    </source>
</evidence>
<evidence type="ECO:0000256" key="10">
    <source>
        <dbReference type="PIRSR" id="PIRSR001084-2"/>
    </source>
</evidence>
<dbReference type="SUPFAM" id="SSF52317">
    <property type="entry name" value="Class I glutamine amidotransferase-like"/>
    <property type="match status" value="1"/>
</dbReference>
<dbReference type="Gene3D" id="3.40.50.880">
    <property type="match status" value="1"/>
</dbReference>
<feature type="active site" description="Proton donor" evidence="9">
    <location>
        <position position="147"/>
    </location>
</feature>
<comment type="similarity">
    <text evidence="2 8">Belongs to the glycosyl hydrolase 42 family.</text>
</comment>
<keyword evidence="5 8" id="KW-0378">Hydrolase</keyword>
<dbReference type="InterPro" id="IPR017853">
    <property type="entry name" value="GH"/>
</dbReference>
<keyword evidence="6" id="KW-0862">Zinc</keyword>
<feature type="binding site" evidence="10">
    <location>
        <position position="306"/>
    </location>
    <ligand>
        <name>substrate</name>
    </ligand>
</feature>
<evidence type="ECO:0000256" key="5">
    <source>
        <dbReference type="ARBA" id="ARBA00022801"/>
    </source>
</evidence>
<keyword evidence="7 8" id="KW-0326">Glycosidase</keyword>
<reference evidence="13" key="1">
    <citation type="submission" date="2023-03" db="EMBL/GenBank/DDBJ databases">
        <title>Lomoglobus Profundus gen. nov., sp. nov., a novel member of the phylum Verrucomicrobia, isolated from deep-marine sediment of South China Sea.</title>
        <authorList>
            <person name="Ahmad T."/>
            <person name="Ishaq S.E."/>
            <person name="Wang F."/>
        </authorList>
    </citation>
    <scope>NUCLEOTIDE SEQUENCE</scope>
    <source>
        <strain evidence="13">LMO-M01</strain>
    </source>
</reference>
<dbReference type="PIRSF" id="PIRSF001084">
    <property type="entry name" value="B-galactosidase"/>
    <property type="match status" value="1"/>
</dbReference>
<dbReference type="Pfam" id="PF08532">
    <property type="entry name" value="Glyco_hydro_42M"/>
    <property type="match status" value="1"/>
</dbReference>
<dbReference type="EMBL" id="CP119075">
    <property type="protein sequence ID" value="WED64200.1"/>
    <property type="molecule type" value="Genomic_DNA"/>
</dbReference>
<dbReference type="KEGG" id="slom:PXH66_17830"/>
<dbReference type="GO" id="GO:0004565">
    <property type="term" value="F:beta-galactosidase activity"/>
    <property type="evidence" value="ECO:0007669"/>
    <property type="project" value="UniProtKB-EC"/>
</dbReference>
<evidence type="ECO:0000256" key="6">
    <source>
        <dbReference type="ARBA" id="ARBA00022833"/>
    </source>
</evidence>
<proteinExistence type="inferred from homology"/>
<name>A0AAE9ZS29_9BACT</name>
<organism evidence="13 14">
    <name type="scientific">Synoicihabitans lomoniglobus</name>
    <dbReference type="NCBI Taxonomy" id="2909285"/>
    <lineage>
        <taxon>Bacteria</taxon>
        <taxon>Pseudomonadati</taxon>
        <taxon>Verrucomicrobiota</taxon>
        <taxon>Opitutia</taxon>
        <taxon>Opitutales</taxon>
        <taxon>Opitutaceae</taxon>
        <taxon>Synoicihabitans</taxon>
    </lineage>
</organism>
<dbReference type="InterPro" id="IPR013529">
    <property type="entry name" value="Glyco_hydro_42_N"/>
</dbReference>
<accession>A0AAE9ZS29</accession>
<evidence type="ECO:0000259" key="11">
    <source>
        <dbReference type="Pfam" id="PF02449"/>
    </source>
</evidence>
<feature type="active site" description="Nucleophile" evidence="9">
    <location>
        <position position="298"/>
    </location>
</feature>
<protein>
    <recommendedName>
        <fullName evidence="3 8">Beta-galactosidase</fullName>
        <shortName evidence="8">Beta-gal</shortName>
        <ecNumber evidence="3 8">3.2.1.23</ecNumber>
    </recommendedName>
</protein>
<dbReference type="EC" id="3.2.1.23" evidence="3 8"/>
<dbReference type="GO" id="GO:0046872">
    <property type="term" value="F:metal ion binding"/>
    <property type="evidence" value="ECO:0007669"/>
    <property type="project" value="UniProtKB-KW"/>
</dbReference>
<sequence length="673" mass="73818">MPATPLYHGVCYYPELWPAGDLERDIAEMQRLGINLVRMGEFAWSVIEPNEGEISLEYFKGVLDRLHAAGIAVVWCTPTPTPPIWLTHGHPERCFTDAAGVVMSHGSRQHASFENPDVRAACHRIVEACGAELGRHPAIVGWQIDNEFKCHVAEDFNPHAIAAWHGWLAERYGSIDELNAAWGTDVWSETYQRFDQVPAPVSTPFLHHASLSTAWRMFARERVAAFMDEQAAILRRHTEQPITHNFGVGFAVNLERMSTGLDFVSFDDYPSAANWSDGVFDHDLFRAAKPNRAHWVMETSVAHNGWFGAHETSHPKGFLAAEAVVSFALGARTMCYWLWRQQRGGCEMPHSAVMSAWFKPSIGHAEVQAVESARRALEPLLANSCPAPAEVALTWSDRGRVMLDVEPLGADRERHAVDYLATLKAWHRRLCDAGLPRDVRFEGAALDGLKVLFTPAMACVDEVFLDRVEAWVRAGGTWVCGPLTGTRTAEHNVPTDAGLGARLERLAGVEMVYAWPLTGSGTKGIVDSAREIPLAGWGMALRPSSEATRVRGVLRSDSPAEGLAWWTERDWGAGRIVMLTAEPEGDVGGKWLHEFVRSCAAEAGVASWGQPSPGTLIAPQCDANGESWWIAINCDGQGGTVVVPDGLTDAITGEAVAAGTLTVGRYAWRALKR</sequence>
<evidence type="ECO:0000256" key="3">
    <source>
        <dbReference type="ARBA" id="ARBA00012756"/>
    </source>
</evidence>
<keyword evidence="4" id="KW-0479">Metal-binding</keyword>
<evidence type="ECO:0000259" key="12">
    <source>
        <dbReference type="Pfam" id="PF08532"/>
    </source>
</evidence>
<dbReference type="GO" id="GO:0009341">
    <property type="term" value="C:beta-galactosidase complex"/>
    <property type="evidence" value="ECO:0007669"/>
    <property type="project" value="InterPro"/>
</dbReference>
<dbReference type="PANTHER" id="PTHR36447:SF2">
    <property type="entry name" value="BETA-GALACTOSIDASE YESZ"/>
    <property type="match status" value="1"/>
</dbReference>
<dbReference type="InterPro" id="IPR013738">
    <property type="entry name" value="Beta_galactosidase_Trimer"/>
</dbReference>
<feature type="binding site" evidence="10">
    <location>
        <position position="108"/>
    </location>
    <ligand>
        <name>substrate</name>
    </ligand>
</feature>
<dbReference type="Proteomes" id="UP001218638">
    <property type="component" value="Chromosome"/>
</dbReference>
<dbReference type="InterPro" id="IPR003476">
    <property type="entry name" value="Glyco_hydro_42"/>
</dbReference>
<evidence type="ECO:0000256" key="4">
    <source>
        <dbReference type="ARBA" id="ARBA00022723"/>
    </source>
</evidence>
<dbReference type="Pfam" id="PF02449">
    <property type="entry name" value="Glyco_hydro_42"/>
    <property type="match status" value="1"/>
</dbReference>
<dbReference type="InterPro" id="IPR029062">
    <property type="entry name" value="Class_I_gatase-like"/>
</dbReference>
<dbReference type="SUPFAM" id="SSF51445">
    <property type="entry name" value="(Trans)glycosidases"/>
    <property type="match status" value="1"/>
</dbReference>
<feature type="domain" description="Glycoside hydrolase family 42 N-terminal" evidence="11">
    <location>
        <begin position="11"/>
        <end position="374"/>
    </location>
</feature>
<dbReference type="Gene3D" id="3.20.20.80">
    <property type="entry name" value="Glycosidases"/>
    <property type="match status" value="1"/>
</dbReference>
<dbReference type="GO" id="GO:0005975">
    <property type="term" value="P:carbohydrate metabolic process"/>
    <property type="evidence" value="ECO:0007669"/>
    <property type="project" value="InterPro"/>
</dbReference>
<dbReference type="RefSeq" id="WP_330931136.1">
    <property type="nucleotide sequence ID" value="NZ_CP119075.1"/>
</dbReference>
<evidence type="ECO:0000256" key="2">
    <source>
        <dbReference type="ARBA" id="ARBA00005940"/>
    </source>
</evidence>
<gene>
    <name evidence="13" type="ORF">PXH66_17830</name>
</gene>
<feature type="binding site" evidence="10">
    <location>
        <position position="146"/>
    </location>
    <ligand>
        <name>substrate</name>
    </ligand>
</feature>
<dbReference type="CDD" id="cd03143">
    <property type="entry name" value="A4_beta-galactosidase_middle_domain"/>
    <property type="match status" value="1"/>
</dbReference>
<evidence type="ECO:0000256" key="1">
    <source>
        <dbReference type="ARBA" id="ARBA00001412"/>
    </source>
</evidence>
<comment type="catalytic activity">
    <reaction evidence="1 8">
        <text>Hydrolysis of terminal non-reducing beta-D-galactose residues in beta-D-galactosides.</text>
        <dbReference type="EC" id="3.2.1.23"/>
    </reaction>
</comment>
<dbReference type="PANTHER" id="PTHR36447">
    <property type="entry name" value="BETA-GALACTOSIDASE GANA"/>
    <property type="match status" value="1"/>
</dbReference>